<reference evidence="1" key="1">
    <citation type="submission" date="2021-09" db="EMBL/GenBank/DDBJ databases">
        <title>A high-quality genome of the endoparasitic fungus Hirsutella rhossiliensis with a comparison of Hirsutella genomes reveals transposable elements contributing to genome size variation.</title>
        <authorList>
            <person name="Lin R."/>
            <person name="Jiao Y."/>
            <person name="Sun X."/>
            <person name="Ling J."/>
            <person name="Xie B."/>
            <person name="Cheng X."/>
        </authorList>
    </citation>
    <scope>NUCLEOTIDE SEQUENCE</scope>
    <source>
        <strain evidence="1">HR02</strain>
    </source>
</reference>
<comment type="caution">
    <text evidence="1">The sequence shown here is derived from an EMBL/GenBank/DDBJ whole genome shotgun (WGS) entry which is preliminary data.</text>
</comment>
<dbReference type="EMBL" id="JAIZPD010000001">
    <property type="protein sequence ID" value="KAH0968803.1"/>
    <property type="molecule type" value="Genomic_DNA"/>
</dbReference>
<name>A0A9P8N725_9HYPO</name>
<gene>
    <name evidence="1" type="ORF">HRG_01445</name>
</gene>
<dbReference type="Proteomes" id="UP000824596">
    <property type="component" value="Unassembled WGS sequence"/>
</dbReference>
<dbReference type="GeneID" id="68350574"/>
<dbReference type="AlphaFoldDB" id="A0A9P8N725"/>
<accession>A0A9P8N725</accession>
<proteinExistence type="predicted"/>
<dbReference type="OrthoDB" id="4779100at2759"/>
<organism evidence="1 2">
    <name type="scientific">Hirsutella rhossiliensis</name>
    <dbReference type="NCBI Taxonomy" id="111463"/>
    <lineage>
        <taxon>Eukaryota</taxon>
        <taxon>Fungi</taxon>
        <taxon>Dikarya</taxon>
        <taxon>Ascomycota</taxon>
        <taxon>Pezizomycotina</taxon>
        <taxon>Sordariomycetes</taxon>
        <taxon>Hypocreomycetidae</taxon>
        <taxon>Hypocreales</taxon>
        <taxon>Ophiocordycipitaceae</taxon>
        <taxon>Hirsutella</taxon>
    </lineage>
</organism>
<evidence type="ECO:0000313" key="1">
    <source>
        <dbReference type="EMBL" id="KAH0968803.1"/>
    </source>
</evidence>
<evidence type="ECO:0000313" key="2">
    <source>
        <dbReference type="Proteomes" id="UP000824596"/>
    </source>
</evidence>
<sequence length="275" mass="31061">MDNSHICKICGESKDPTKARFEHRRIGLDEPPEPVLCKCRDPDTIFSSIMARVSSVTSITETDSSMTMESLSYPSPNMVIIESVSPIPVKELEIRLDKDLAELMYIKMDRGMFASASKRRIREVGCTWWTGVGKDGNARVRKRSNGEMVVKVPKIKTRIAPGYTLAYSVEHGFSGIIKDPTYIVDMKEIRYTIDMKHQYTDEWVRINMIARMYTNDTGVSYAAEFEIEGRVTNNIIRRVMAMSASMVGHPTRMLRLALSAPLALSPNRAPFLSVL</sequence>
<dbReference type="RefSeq" id="XP_044726316.1">
    <property type="nucleotide sequence ID" value="XM_044859916.1"/>
</dbReference>
<protein>
    <submittedName>
        <fullName evidence="1">Uncharacterized protein</fullName>
    </submittedName>
</protein>
<keyword evidence="2" id="KW-1185">Reference proteome</keyword>